<evidence type="ECO:0000313" key="5">
    <source>
        <dbReference type="EMBL" id="SEH63693.1"/>
    </source>
</evidence>
<proteinExistence type="predicted"/>
<dbReference type="CDD" id="cd06170">
    <property type="entry name" value="LuxR_C_like"/>
    <property type="match status" value="1"/>
</dbReference>
<dbReference type="Pfam" id="PF00196">
    <property type="entry name" value="GerE"/>
    <property type="match status" value="1"/>
</dbReference>
<dbReference type="Proteomes" id="UP000182915">
    <property type="component" value="Chromosome I"/>
</dbReference>
<evidence type="ECO:0000256" key="2">
    <source>
        <dbReference type="ARBA" id="ARBA00023125"/>
    </source>
</evidence>
<protein>
    <submittedName>
        <fullName evidence="5">Regulatory protein, luxR family</fullName>
    </submittedName>
</protein>
<dbReference type="EMBL" id="LT629971">
    <property type="protein sequence ID" value="SEH63693.1"/>
    <property type="molecule type" value="Genomic_DNA"/>
</dbReference>
<dbReference type="InterPro" id="IPR036388">
    <property type="entry name" value="WH-like_DNA-bd_sf"/>
</dbReference>
<dbReference type="InterPro" id="IPR000792">
    <property type="entry name" value="Tscrpt_reg_LuxR_C"/>
</dbReference>
<dbReference type="OrthoDB" id="3539648at2"/>
<keyword evidence="3" id="KW-0804">Transcription</keyword>
<dbReference type="Gene3D" id="1.10.10.10">
    <property type="entry name" value="Winged helix-like DNA-binding domain superfamily/Winged helix DNA-binding domain"/>
    <property type="match status" value="1"/>
</dbReference>
<keyword evidence="1" id="KW-0805">Transcription regulation</keyword>
<dbReference type="SUPFAM" id="SSF46894">
    <property type="entry name" value="C-terminal effector domain of the bipartite response regulators"/>
    <property type="match status" value="1"/>
</dbReference>
<dbReference type="PANTHER" id="PTHR44688:SF16">
    <property type="entry name" value="DNA-BINDING TRANSCRIPTIONAL ACTIVATOR DEVR_DOSR"/>
    <property type="match status" value="1"/>
</dbReference>
<dbReference type="AlphaFoldDB" id="A0A1H6JNN5"/>
<feature type="domain" description="HTH luxR-type" evidence="4">
    <location>
        <begin position="254"/>
        <end position="319"/>
    </location>
</feature>
<keyword evidence="2" id="KW-0238">DNA-binding</keyword>
<evidence type="ECO:0000313" key="6">
    <source>
        <dbReference type="Proteomes" id="UP000182915"/>
    </source>
</evidence>
<reference evidence="6" key="1">
    <citation type="submission" date="2016-10" db="EMBL/GenBank/DDBJ databases">
        <authorList>
            <person name="Varghese N."/>
            <person name="Submissions S."/>
        </authorList>
    </citation>
    <scope>NUCLEOTIDE SEQUENCE [LARGE SCALE GENOMIC DNA]</scope>
    <source>
        <strain evidence="6">DSM 45405</strain>
    </source>
</reference>
<keyword evidence="6" id="KW-1185">Reference proteome</keyword>
<dbReference type="STRING" id="370526.SAMN04489835_2316"/>
<dbReference type="GO" id="GO:0006355">
    <property type="term" value="P:regulation of DNA-templated transcription"/>
    <property type="evidence" value="ECO:0007669"/>
    <property type="project" value="InterPro"/>
</dbReference>
<sequence>MTGTYSQVLGSTASIETRAHEMLDVLAGRAPSSASAICLWDPIARRHVTVANHGYPEPVMTHLNTWFISHDPLFDSMRRRDSGALRWRDFPDYRSTYSVTGVFTPAGFDEGLSARLVTADGTYAGTIHVNCDDPRYPTDDDVVEINALRRQMAEQLDFCLRPRMVAELLAPGAQAWAVDDAGSAHLLRLGDEFDAALEETLIAEIARAVHGLGAHLRPEATRWHDGSSWLYVRHISTPARYRGDSLNGLMLVRRAELPCGITARELDVLTLAAYGLTNNQIAARLFISARTAGHHVENAAVKLGATNRASCVSSAMSWGLVSGRVLADPNVAETRRPA</sequence>
<dbReference type="PROSITE" id="PS50043">
    <property type="entry name" value="HTH_LUXR_2"/>
    <property type="match status" value="1"/>
</dbReference>
<evidence type="ECO:0000256" key="1">
    <source>
        <dbReference type="ARBA" id="ARBA00023015"/>
    </source>
</evidence>
<evidence type="ECO:0000259" key="4">
    <source>
        <dbReference type="PROSITE" id="PS50043"/>
    </source>
</evidence>
<dbReference type="InterPro" id="IPR016032">
    <property type="entry name" value="Sig_transdc_resp-reg_C-effctor"/>
</dbReference>
<name>A0A1H6JNN5_MYCRU</name>
<organism evidence="5 6">
    <name type="scientific">Mycolicibacterium rutilum</name>
    <name type="common">Mycobacterium rutilum</name>
    <dbReference type="NCBI Taxonomy" id="370526"/>
    <lineage>
        <taxon>Bacteria</taxon>
        <taxon>Bacillati</taxon>
        <taxon>Actinomycetota</taxon>
        <taxon>Actinomycetes</taxon>
        <taxon>Mycobacteriales</taxon>
        <taxon>Mycobacteriaceae</taxon>
        <taxon>Mycolicibacterium</taxon>
    </lineage>
</organism>
<dbReference type="RefSeq" id="WP_083407262.1">
    <property type="nucleotide sequence ID" value="NZ_LT629971.1"/>
</dbReference>
<gene>
    <name evidence="5" type="ORF">SAMN04489835_2316</name>
</gene>
<evidence type="ECO:0000256" key="3">
    <source>
        <dbReference type="ARBA" id="ARBA00023163"/>
    </source>
</evidence>
<dbReference type="GO" id="GO:0003677">
    <property type="term" value="F:DNA binding"/>
    <property type="evidence" value="ECO:0007669"/>
    <property type="project" value="UniProtKB-KW"/>
</dbReference>
<dbReference type="SMART" id="SM00421">
    <property type="entry name" value="HTH_LUXR"/>
    <property type="match status" value="1"/>
</dbReference>
<dbReference type="PANTHER" id="PTHR44688">
    <property type="entry name" value="DNA-BINDING TRANSCRIPTIONAL ACTIVATOR DEVR_DOSR"/>
    <property type="match status" value="1"/>
</dbReference>
<dbReference type="PRINTS" id="PR00038">
    <property type="entry name" value="HTHLUXR"/>
</dbReference>
<accession>A0A1H6JNN5</accession>